<proteinExistence type="predicted"/>
<evidence type="ECO:0000313" key="3">
    <source>
        <dbReference type="Proteomes" id="UP000027586"/>
    </source>
</evidence>
<feature type="compositionally biased region" description="Low complexity" evidence="1">
    <location>
        <begin position="58"/>
        <end position="67"/>
    </location>
</feature>
<reference evidence="2" key="1">
    <citation type="submission" date="2013-08" db="EMBL/GenBank/DDBJ databases">
        <title>Gene expansion shapes genome architecture in the human pathogen Lichtheimia corymbifera: an evolutionary genomics analysis in the ancient terrestrial Mucorales (Mucoromycotina).</title>
        <authorList>
            <person name="Schwartze V.U."/>
            <person name="Winter S."/>
            <person name="Shelest E."/>
            <person name="Marcet-Houben M."/>
            <person name="Horn F."/>
            <person name="Wehner S."/>
            <person name="Hoffmann K."/>
            <person name="Riege K."/>
            <person name="Sammeth M."/>
            <person name="Nowrousian M."/>
            <person name="Valiante V."/>
            <person name="Linde J."/>
            <person name="Jacobsen I.D."/>
            <person name="Marz M."/>
            <person name="Brakhage A.A."/>
            <person name="Gabaldon T."/>
            <person name="Bocker S."/>
            <person name="Voigt K."/>
        </authorList>
    </citation>
    <scope>NUCLEOTIDE SEQUENCE [LARGE SCALE GENOMIC DNA]</scope>
    <source>
        <strain evidence="2">FSU 9682</strain>
    </source>
</reference>
<comment type="caution">
    <text evidence="2">The sequence shown here is derived from an EMBL/GenBank/DDBJ whole genome shotgun (WGS) entry which is preliminary data.</text>
</comment>
<feature type="region of interest" description="Disordered" evidence="1">
    <location>
        <begin position="25"/>
        <end position="110"/>
    </location>
</feature>
<dbReference type="EMBL" id="CBTN010000026">
    <property type="protein sequence ID" value="CDH54868.1"/>
    <property type="molecule type" value="Genomic_DNA"/>
</dbReference>
<accession>A0A068RXJ2</accession>
<sequence>MVQPPVQSFQFPMAKLKGAINEAAVSTEPERANPARALPADWKGKGSATVDYYDQPEESSSTASPASLMVSISSREATVQEDDSSVQSSWKSAEAHKRRKLLQQSRVDDA</sequence>
<evidence type="ECO:0000313" key="2">
    <source>
        <dbReference type="EMBL" id="CDH54868.1"/>
    </source>
</evidence>
<dbReference type="AlphaFoldDB" id="A0A068RXJ2"/>
<dbReference type="VEuPathDB" id="FungiDB:LCOR_06081.1"/>
<gene>
    <name evidence="2" type="ORF">LCOR_06081.1</name>
</gene>
<organism evidence="2 3">
    <name type="scientific">Lichtheimia corymbifera JMRC:FSU:9682</name>
    <dbReference type="NCBI Taxonomy" id="1263082"/>
    <lineage>
        <taxon>Eukaryota</taxon>
        <taxon>Fungi</taxon>
        <taxon>Fungi incertae sedis</taxon>
        <taxon>Mucoromycota</taxon>
        <taxon>Mucoromycotina</taxon>
        <taxon>Mucoromycetes</taxon>
        <taxon>Mucorales</taxon>
        <taxon>Lichtheimiaceae</taxon>
        <taxon>Lichtheimia</taxon>
    </lineage>
</organism>
<dbReference type="Proteomes" id="UP000027586">
    <property type="component" value="Unassembled WGS sequence"/>
</dbReference>
<keyword evidence="3" id="KW-1185">Reference proteome</keyword>
<protein>
    <submittedName>
        <fullName evidence="2">Uncharacterized protein</fullName>
    </submittedName>
</protein>
<name>A0A068RXJ2_9FUNG</name>
<evidence type="ECO:0000256" key="1">
    <source>
        <dbReference type="SAM" id="MobiDB-lite"/>
    </source>
</evidence>